<proteinExistence type="predicted"/>
<dbReference type="AlphaFoldDB" id="A0A0E9TT52"/>
<protein>
    <submittedName>
        <fullName evidence="1">Uncharacterized protein</fullName>
    </submittedName>
</protein>
<evidence type="ECO:0000313" key="1">
    <source>
        <dbReference type="EMBL" id="JAH56652.1"/>
    </source>
</evidence>
<organism evidence="1">
    <name type="scientific">Anguilla anguilla</name>
    <name type="common">European freshwater eel</name>
    <name type="synonym">Muraena anguilla</name>
    <dbReference type="NCBI Taxonomy" id="7936"/>
    <lineage>
        <taxon>Eukaryota</taxon>
        <taxon>Metazoa</taxon>
        <taxon>Chordata</taxon>
        <taxon>Craniata</taxon>
        <taxon>Vertebrata</taxon>
        <taxon>Euteleostomi</taxon>
        <taxon>Actinopterygii</taxon>
        <taxon>Neopterygii</taxon>
        <taxon>Teleostei</taxon>
        <taxon>Anguilliformes</taxon>
        <taxon>Anguillidae</taxon>
        <taxon>Anguilla</taxon>
    </lineage>
</organism>
<name>A0A0E9TT52_ANGAN</name>
<sequence>MNLTHKMTFRFSSMRKSISSHLVCIAYLRKS</sequence>
<reference evidence="1" key="2">
    <citation type="journal article" date="2015" name="Fish Shellfish Immunol.">
        <title>Early steps in the European eel (Anguilla anguilla)-Vibrio vulnificus interaction in the gills: Role of the RtxA13 toxin.</title>
        <authorList>
            <person name="Callol A."/>
            <person name="Pajuelo D."/>
            <person name="Ebbesson L."/>
            <person name="Teles M."/>
            <person name="MacKenzie S."/>
            <person name="Amaro C."/>
        </authorList>
    </citation>
    <scope>NUCLEOTIDE SEQUENCE</scope>
</reference>
<dbReference type="EMBL" id="GBXM01051925">
    <property type="protein sequence ID" value="JAH56652.1"/>
    <property type="molecule type" value="Transcribed_RNA"/>
</dbReference>
<reference evidence="1" key="1">
    <citation type="submission" date="2014-11" db="EMBL/GenBank/DDBJ databases">
        <authorList>
            <person name="Amaro Gonzalez C."/>
        </authorList>
    </citation>
    <scope>NUCLEOTIDE SEQUENCE</scope>
</reference>
<accession>A0A0E9TT52</accession>